<comment type="catalytic activity">
    <reaction evidence="6">
        <text>biotin + L-lysyl-[protein] + ATP = N(6)-biotinyl-L-lysyl-[protein] + AMP + diphosphate + H(+)</text>
        <dbReference type="Rhea" id="RHEA:11756"/>
        <dbReference type="Rhea" id="RHEA-COMP:9752"/>
        <dbReference type="Rhea" id="RHEA-COMP:10505"/>
        <dbReference type="ChEBI" id="CHEBI:15378"/>
        <dbReference type="ChEBI" id="CHEBI:29969"/>
        <dbReference type="ChEBI" id="CHEBI:30616"/>
        <dbReference type="ChEBI" id="CHEBI:33019"/>
        <dbReference type="ChEBI" id="CHEBI:57586"/>
        <dbReference type="ChEBI" id="CHEBI:83144"/>
        <dbReference type="ChEBI" id="CHEBI:456215"/>
        <dbReference type="EC" id="6.3.4.15"/>
    </reaction>
</comment>
<dbReference type="Proteomes" id="UP000325255">
    <property type="component" value="Unassembled WGS sequence"/>
</dbReference>
<dbReference type="GO" id="GO:0004077">
    <property type="term" value="F:biotin--[biotin carboxyl-carrier protein] ligase activity"/>
    <property type="evidence" value="ECO:0007669"/>
    <property type="project" value="UniProtKB-EC"/>
</dbReference>
<dbReference type="GO" id="GO:0005737">
    <property type="term" value="C:cytoplasm"/>
    <property type="evidence" value="ECO:0007669"/>
    <property type="project" value="TreeGrafter"/>
</dbReference>
<name>A0A5M6IL67_9PROT</name>
<dbReference type="InterPro" id="IPR008988">
    <property type="entry name" value="Transcriptional_repressor_C"/>
</dbReference>
<proteinExistence type="predicted"/>
<dbReference type="PROSITE" id="PS51733">
    <property type="entry name" value="BPL_LPL_CATALYTIC"/>
    <property type="match status" value="1"/>
</dbReference>
<keyword evidence="4" id="KW-0092">Biotin</keyword>
<dbReference type="NCBIfam" id="TIGR00121">
    <property type="entry name" value="birA_ligase"/>
    <property type="match status" value="1"/>
</dbReference>
<organism evidence="8 9">
    <name type="scientific">Rhodovastum atsumiense</name>
    <dbReference type="NCBI Taxonomy" id="504468"/>
    <lineage>
        <taxon>Bacteria</taxon>
        <taxon>Pseudomonadati</taxon>
        <taxon>Pseudomonadota</taxon>
        <taxon>Alphaproteobacteria</taxon>
        <taxon>Acetobacterales</taxon>
        <taxon>Acetobacteraceae</taxon>
        <taxon>Rhodovastum</taxon>
    </lineage>
</organism>
<protein>
    <recommendedName>
        <fullName evidence="5">biotin--[biotin carboxyl-carrier protein] ligase</fullName>
        <ecNumber evidence="5">6.3.4.15</ecNumber>
    </recommendedName>
</protein>
<comment type="caution">
    <text evidence="8">The sequence shown here is derived from an EMBL/GenBank/DDBJ whole genome shotgun (WGS) entry which is preliminary data.</text>
</comment>
<evidence type="ECO:0000313" key="9">
    <source>
        <dbReference type="Proteomes" id="UP000325255"/>
    </source>
</evidence>
<keyword evidence="1 8" id="KW-0436">Ligase</keyword>
<dbReference type="InterPro" id="IPR004408">
    <property type="entry name" value="Biotin_CoA_COase_ligase"/>
</dbReference>
<dbReference type="InterPro" id="IPR003142">
    <property type="entry name" value="BPL_C"/>
</dbReference>
<sequence>MKTPVPEANPAHDMPRLAWLERRQGIGQVIHHLAEAGSTNRLIADLAAAGAPAGTVVVADHQTSGRGKGERVWFSRPGGGLCLSVLLRPSRPIEEIYQATLVAAVAVTAAIARVSGVAAEVKWPNDLLARGRKLCGILSELALTPEGDLDYVIVGIGLNVGLAPMDFPEDLRGLATSVAAEAGCEVDRFALLDAILDELEDWQAIWECDGFAPVRAAWIARSCTLGRGIALQAGSTRLCGVATDLGADGALCVRDADGVTHRLHYGEISLATRQSGSARAPVQA</sequence>
<evidence type="ECO:0000256" key="5">
    <source>
        <dbReference type="ARBA" id="ARBA00024227"/>
    </source>
</evidence>
<feature type="domain" description="BPL/LPL catalytic" evidence="7">
    <location>
        <begin position="12"/>
        <end position="207"/>
    </location>
</feature>
<dbReference type="SUPFAM" id="SSF50037">
    <property type="entry name" value="C-terminal domain of transcriptional repressors"/>
    <property type="match status" value="1"/>
</dbReference>
<keyword evidence="2" id="KW-0547">Nucleotide-binding</keyword>
<dbReference type="EMBL" id="VWPK01000063">
    <property type="protein sequence ID" value="KAA5608974.1"/>
    <property type="molecule type" value="Genomic_DNA"/>
</dbReference>
<dbReference type="Pfam" id="PF02237">
    <property type="entry name" value="BPL_C"/>
    <property type="match status" value="1"/>
</dbReference>
<evidence type="ECO:0000256" key="1">
    <source>
        <dbReference type="ARBA" id="ARBA00022598"/>
    </source>
</evidence>
<evidence type="ECO:0000256" key="6">
    <source>
        <dbReference type="ARBA" id="ARBA00047846"/>
    </source>
</evidence>
<dbReference type="InterPro" id="IPR045864">
    <property type="entry name" value="aa-tRNA-synth_II/BPL/LPL"/>
</dbReference>
<keyword evidence="3" id="KW-0067">ATP-binding</keyword>
<reference evidence="8 9" key="1">
    <citation type="submission" date="2019-09" db="EMBL/GenBank/DDBJ databases">
        <title>Genome sequence of Rhodovastum atsumiense, a diverse member of the Acetobacteraceae family of non-sulfur purple photosynthetic bacteria.</title>
        <authorList>
            <person name="Meyer T."/>
            <person name="Kyndt J."/>
        </authorList>
    </citation>
    <scope>NUCLEOTIDE SEQUENCE [LARGE SCALE GENOMIC DNA]</scope>
    <source>
        <strain evidence="8 9">DSM 21279</strain>
    </source>
</reference>
<dbReference type="Pfam" id="PF03099">
    <property type="entry name" value="BPL_LplA_LipB"/>
    <property type="match status" value="1"/>
</dbReference>
<dbReference type="Gene3D" id="2.30.30.100">
    <property type="match status" value="1"/>
</dbReference>
<evidence type="ECO:0000256" key="4">
    <source>
        <dbReference type="ARBA" id="ARBA00023267"/>
    </source>
</evidence>
<evidence type="ECO:0000256" key="3">
    <source>
        <dbReference type="ARBA" id="ARBA00022840"/>
    </source>
</evidence>
<dbReference type="Gene3D" id="3.30.930.10">
    <property type="entry name" value="Bira Bifunctional Protein, Domain 2"/>
    <property type="match status" value="1"/>
</dbReference>
<dbReference type="PANTHER" id="PTHR12835">
    <property type="entry name" value="BIOTIN PROTEIN LIGASE"/>
    <property type="match status" value="1"/>
</dbReference>
<evidence type="ECO:0000313" key="8">
    <source>
        <dbReference type="EMBL" id="KAA5608974.1"/>
    </source>
</evidence>
<dbReference type="RefSeq" id="WP_150044568.1">
    <property type="nucleotide sequence ID" value="NZ_OW485601.1"/>
</dbReference>
<evidence type="ECO:0000256" key="2">
    <source>
        <dbReference type="ARBA" id="ARBA00022741"/>
    </source>
</evidence>
<evidence type="ECO:0000259" key="7">
    <source>
        <dbReference type="PROSITE" id="PS51733"/>
    </source>
</evidence>
<gene>
    <name evidence="8" type="ORF">F1189_26560</name>
</gene>
<dbReference type="InterPro" id="IPR004143">
    <property type="entry name" value="BPL_LPL_catalytic"/>
</dbReference>
<dbReference type="GO" id="GO:0005524">
    <property type="term" value="F:ATP binding"/>
    <property type="evidence" value="ECO:0007669"/>
    <property type="project" value="UniProtKB-KW"/>
</dbReference>
<dbReference type="SUPFAM" id="SSF55681">
    <property type="entry name" value="Class II aaRS and biotin synthetases"/>
    <property type="match status" value="1"/>
</dbReference>
<dbReference type="CDD" id="cd16442">
    <property type="entry name" value="BPL"/>
    <property type="match status" value="1"/>
</dbReference>
<keyword evidence="9" id="KW-1185">Reference proteome</keyword>
<dbReference type="EC" id="6.3.4.15" evidence="5"/>
<accession>A0A5M6IL67</accession>
<dbReference type="AlphaFoldDB" id="A0A5M6IL67"/>
<dbReference type="PANTHER" id="PTHR12835:SF5">
    <property type="entry name" value="BIOTIN--PROTEIN LIGASE"/>
    <property type="match status" value="1"/>
</dbReference>
<dbReference type="OrthoDB" id="9807064at2"/>